<dbReference type="Pfam" id="PF23309">
    <property type="entry name" value="DUF7083"/>
    <property type="match status" value="1"/>
</dbReference>
<dbReference type="Proteomes" id="UP000267029">
    <property type="component" value="Unassembled WGS sequence"/>
</dbReference>
<proteinExistence type="predicted"/>
<dbReference type="WBParaSite" id="MCOS_0000499401-mRNA-1">
    <property type="protein sequence ID" value="MCOS_0000499401-mRNA-1"/>
    <property type="gene ID" value="MCOS_0000499401"/>
</dbReference>
<evidence type="ECO:0000313" key="3">
    <source>
        <dbReference type="EMBL" id="VDD78992.1"/>
    </source>
</evidence>
<organism evidence="5">
    <name type="scientific">Mesocestoides corti</name>
    <name type="common">Flatworm</name>
    <dbReference type="NCBI Taxonomy" id="53468"/>
    <lineage>
        <taxon>Eukaryota</taxon>
        <taxon>Metazoa</taxon>
        <taxon>Spiralia</taxon>
        <taxon>Lophotrochozoa</taxon>
        <taxon>Platyhelminthes</taxon>
        <taxon>Cestoda</taxon>
        <taxon>Eucestoda</taxon>
        <taxon>Cyclophyllidea</taxon>
        <taxon>Mesocestoididae</taxon>
        <taxon>Mesocestoides</taxon>
    </lineage>
</organism>
<dbReference type="InterPro" id="IPR055510">
    <property type="entry name" value="DUF7083"/>
</dbReference>
<feature type="compositionally biased region" description="Low complexity" evidence="1">
    <location>
        <begin position="1"/>
        <end position="17"/>
    </location>
</feature>
<reference evidence="3 4" key="2">
    <citation type="submission" date="2018-10" db="EMBL/GenBank/DDBJ databases">
        <authorList>
            <consortium name="Pathogen Informatics"/>
        </authorList>
    </citation>
    <scope>NUCLEOTIDE SEQUENCE [LARGE SCALE GENOMIC DNA]</scope>
</reference>
<protein>
    <recommendedName>
        <fullName evidence="2">DUF7083 domain-containing protein</fullName>
    </recommendedName>
</protein>
<dbReference type="STRING" id="53468.A0A0R3UDJ6"/>
<accession>A0A0R3UDJ6</accession>
<feature type="region of interest" description="Disordered" evidence="1">
    <location>
        <begin position="1"/>
        <end position="20"/>
    </location>
</feature>
<evidence type="ECO:0000313" key="5">
    <source>
        <dbReference type="WBParaSite" id="MCOS_0000499401-mRNA-1"/>
    </source>
</evidence>
<feature type="domain" description="DUF7083" evidence="2">
    <location>
        <begin position="19"/>
        <end position="104"/>
    </location>
</feature>
<evidence type="ECO:0000256" key="1">
    <source>
        <dbReference type="SAM" id="MobiDB-lite"/>
    </source>
</evidence>
<reference evidence="5" key="1">
    <citation type="submission" date="2017-02" db="UniProtKB">
        <authorList>
            <consortium name="WormBaseParasite"/>
        </authorList>
    </citation>
    <scope>IDENTIFICATION</scope>
</reference>
<name>A0A0R3UDJ6_MESCO</name>
<keyword evidence="4" id="KW-1185">Reference proteome</keyword>
<dbReference type="EMBL" id="UXSR01003001">
    <property type="protein sequence ID" value="VDD78992.1"/>
    <property type="molecule type" value="Genomic_DNA"/>
</dbReference>
<feature type="region of interest" description="Disordered" evidence="1">
    <location>
        <begin position="212"/>
        <end position="252"/>
    </location>
</feature>
<dbReference type="OrthoDB" id="6260091at2759"/>
<gene>
    <name evidence="3" type="ORF">MCOS_LOCUS4995</name>
</gene>
<sequence>MLADRQSPQPAPASTSSIDGLTNSISEFSYDPENGVKFESCYRRDEELFRVDLASQDDAWKVRLLTRKLGPTELKEYTDAILPKSSLYFTFGESVQNLKSRFGERTSLFSTRYQCLKLAIGEFDDFLDHPAVVNRECEKSQFKSMTDDQLKPLILICSFQIPKCTGLRTRLLHLIDHNKYLHWRSVLHDSRMAQAGGRSAPEVNMVQHFQKTLPTSCPPSPPQRKSKGVSADTNRRRRSRGTPPSACWHCGA</sequence>
<evidence type="ECO:0000259" key="2">
    <source>
        <dbReference type="Pfam" id="PF23309"/>
    </source>
</evidence>
<dbReference type="AlphaFoldDB" id="A0A0R3UDJ6"/>
<evidence type="ECO:0000313" key="4">
    <source>
        <dbReference type="Proteomes" id="UP000267029"/>
    </source>
</evidence>